<comment type="caution">
    <text evidence="1">The sequence shown here is derived from an EMBL/GenBank/DDBJ whole genome shotgun (WGS) entry which is preliminary data.</text>
</comment>
<accession>A0A5N6NZR4</accession>
<name>A0A5N6NZR4_9ASTR</name>
<evidence type="ECO:0000313" key="1">
    <source>
        <dbReference type="EMBL" id="KAD5508450.1"/>
    </source>
</evidence>
<dbReference type="AlphaFoldDB" id="A0A5N6NZR4"/>
<evidence type="ECO:0000313" key="2">
    <source>
        <dbReference type="Proteomes" id="UP000326396"/>
    </source>
</evidence>
<dbReference type="EMBL" id="SZYD01000008">
    <property type="protein sequence ID" value="KAD5508450.1"/>
    <property type="molecule type" value="Genomic_DNA"/>
</dbReference>
<proteinExistence type="predicted"/>
<protein>
    <submittedName>
        <fullName evidence="1">Uncharacterized protein</fullName>
    </submittedName>
</protein>
<keyword evidence="2" id="KW-1185">Reference proteome</keyword>
<gene>
    <name evidence="1" type="ORF">E3N88_16153</name>
</gene>
<reference evidence="1 2" key="1">
    <citation type="submission" date="2019-05" db="EMBL/GenBank/DDBJ databases">
        <title>Mikania micrantha, genome provides insights into the molecular mechanism of rapid growth.</title>
        <authorList>
            <person name="Liu B."/>
        </authorList>
    </citation>
    <scope>NUCLEOTIDE SEQUENCE [LARGE SCALE GENOMIC DNA]</scope>
    <source>
        <strain evidence="1">NLD-2019</strain>
        <tissue evidence="1">Leaf</tissue>
    </source>
</reference>
<sequence>MICLCGAVKSSRPRGALCMIKGLDNLNPVWMSCYAAWHVYGLGGIMDWLWVYNHGVALSRSSMLCCMAREGVLQDLWGRDEVVQGLSWLLCGHEGVLRGCLGCCVAVMRWFWTAYFVQGSLAEIICSRGHEAYFVACVYMPRVGGDAAWLCLSWAVSCVQKLGQLA</sequence>
<dbReference type="Proteomes" id="UP000326396">
    <property type="component" value="Linkage Group LG16"/>
</dbReference>
<organism evidence="1 2">
    <name type="scientific">Mikania micrantha</name>
    <name type="common">bitter vine</name>
    <dbReference type="NCBI Taxonomy" id="192012"/>
    <lineage>
        <taxon>Eukaryota</taxon>
        <taxon>Viridiplantae</taxon>
        <taxon>Streptophyta</taxon>
        <taxon>Embryophyta</taxon>
        <taxon>Tracheophyta</taxon>
        <taxon>Spermatophyta</taxon>
        <taxon>Magnoliopsida</taxon>
        <taxon>eudicotyledons</taxon>
        <taxon>Gunneridae</taxon>
        <taxon>Pentapetalae</taxon>
        <taxon>asterids</taxon>
        <taxon>campanulids</taxon>
        <taxon>Asterales</taxon>
        <taxon>Asteraceae</taxon>
        <taxon>Asteroideae</taxon>
        <taxon>Heliantheae alliance</taxon>
        <taxon>Eupatorieae</taxon>
        <taxon>Mikania</taxon>
    </lineage>
</organism>